<feature type="domain" description="RecQ-mediated genome instability protein 1 C-terminal OB-fold" evidence="6">
    <location>
        <begin position="385"/>
        <end position="527"/>
    </location>
</feature>
<sequence>MTRRRHLRLQSSSDEDDGPVDAHPNPNPNPNPSSHHVEVSDDEFVDVPDAFSPPSPPPIPSSVAARSTNEVLRRLGLSLRPEWLESCLSSLAGAVPGFETFDATAKAKMCFEEFLLSDMNHSGAGVLPDNVCSMHKVELQGPFVLQIDEIVNISSSLRERYCDAPAGVKRCLKLFMTDGHQHVVGMEYRPIKELDVLASSGLKIVIRNVQIRRGLLMLVPEVLEVLGGLVGELDEARKRLVEEINKPPRGKRKQHNLPLSQRASLAAWSAGVIDNTSEANNSIPQRTINRQPVTQESNIRESIIQEFVEPLYGGNRTEEFVAPQTEGNVAEVIITPSVRGSNLERHASAGNSSAPEPKTTFCSVSDADDHQGADHQFFLSGEKEIPFTYLACLLARWTEEKDREPVIHGKIKCFLTGVKGFQFKQRSTFELRVYVDDGSLISEVIIDHDVVQMCIGHSPEEVSAALSSSEKRIVTEMRETMKSFQLYLARFEGTMLVKISESTSVPVAVEMNQGCSTADAWMLLRRLKMFTAPQTERGHNLDPIELSP</sequence>
<feature type="domain" description="RMI1 N-terminal" evidence="7">
    <location>
        <begin position="73"/>
        <end position="120"/>
    </location>
</feature>
<dbReference type="GO" id="GO:0016604">
    <property type="term" value="C:nuclear body"/>
    <property type="evidence" value="ECO:0007669"/>
    <property type="project" value="TreeGrafter"/>
</dbReference>
<dbReference type="GO" id="GO:0031422">
    <property type="term" value="C:RecQ family helicase-topoisomerase III complex"/>
    <property type="evidence" value="ECO:0007669"/>
    <property type="project" value="TreeGrafter"/>
</dbReference>
<dbReference type="Pfam" id="PF21000">
    <property type="entry name" value="RMI1_N_N"/>
    <property type="match status" value="1"/>
</dbReference>
<dbReference type="Pfam" id="PF16099">
    <property type="entry name" value="RMI1_C"/>
    <property type="match status" value="1"/>
</dbReference>
<dbReference type="RefSeq" id="XP_039123116.1">
    <property type="nucleotide sequence ID" value="XM_039267182.1"/>
</dbReference>
<feature type="compositionally biased region" description="Pro residues" evidence="4">
    <location>
        <begin position="51"/>
        <end position="60"/>
    </location>
</feature>
<dbReference type="InterPro" id="IPR013894">
    <property type="entry name" value="RMI1_OB"/>
</dbReference>
<reference evidence="9" key="1">
    <citation type="submission" date="2025-08" db="UniProtKB">
        <authorList>
            <consortium name="RefSeq"/>
        </authorList>
    </citation>
    <scope>IDENTIFICATION</scope>
</reference>
<dbReference type="GO" id="GO:0000724">
    <property type="term" value="P:double-strand break repair via homologous recombination"/>
    <property type="evidence" value="ECO:0007669"/>
    <property type="project" value="TreeGrafter"/>
</dbReference>
<evidence type="ECO:0000259" key="5">
    <source>
        <dbReference type="Pfam" id="PF08585"/>
    </source>
</evidence>
<name>A0AB40B794_DIOCR</name>
<dbReference type="InterPro" id="IPR032199">
    <property type="entry name" value="RMI1_C"/>
</dbReference>
<dbReference type="GO" id="GO:0000712">
    <property type="term" value="P:resolution of meiotic recombination intermediates"/>
    <property type="evidence" value="ECO:0007669"/>
    <property type="project" value="TreeGrafter"/>
</dbReference>
<dbReference type="InterPro" id="IPR042470">
    <property type="entry name" value="RMI1_N_C_sf"/>
</dbReference>
<evidence type="ECO:0000259" key="6">
    <source>
        <dbReference type="Pfam" id="PF16099"/>
    </source>
</evidence>
<feature type="region of interest" description="Disordered" evidence="4">
    <location>
        <begin position="1"/>
        <end position="65"/>
    </location>
</feature>
<evidence type="ECO:0000256" key="2">
    <source>
        <dbReference type="ARBA" id="ARBA00018987"/>
    </source>
</evidence>
<comment type="similarity">
    <text evidence="1">Belongs to the RMI1 family.</text>
</comment>
<evidence type="ECO:0000256" key="3">
    <source>
        <dbReference type="ARBA" id="ARBA00077519"/>
    </source>
</evidence>
<evidence type="ECO:0000259" key="7">
    <source>
        <dbReference type="Pfam" id="PF21000"/>
    </source>
</evidence>
<accession>A0AB40B794</accession>
<feature type="domain" description="RecQ mediated genome instability protein 1 OB-fold" evidence="5">
    <location>
        <begin position="127"/>
        <end position="238"/>
    </location>
</feature>
<dbReference type="SMART" id="SM01161">
    <property type="entry name" value="DUF1767"/>
    <property type="match status" value="1"/>
</dbReference>
<gene>
    <name evidence="9" type="primary">LOC120259554</name>
</gene>
<evidence type="ECO:0000256" key="1">
    <source>
        <dbReference type="ARBA" id="ARBA00006395"/>
    </source>
</evidence>
<dbReference type="AlphaFoldDB" id="A0AB40B794"/>
<organism evidence="8 9">
    <name type="scientific">Dioscorea cayennensis subsp. rotundata</name>
    <name type="common">White Guinea yam</name>
    <name type="synonym">Dioscorea rotundata</name>
    <dbReference type="NCBI Taxonomy" id="55577"/>
    <lineage>
        <taxon>Eukaryota</taxon>
        <taxon>Viridiplantae</taxon>
        <taxon>Streptophyta</taxon>
        <taxon>Embryophyta</taxon>
        <taxon>Tracheophyta</taxon>
        <taxon>Spermatophyta</taxon>
        <taxon>Magnoliopsida</taxon>
        <taxon>Liliopsida</taxon>
        <taxon>Dioscoreales</taxon>
        <taxon>Dioscoreaceae</taxon>
        <taxon>Dioscorea</taxon>
    </lineage>
</organism>
<dbReference type="PANTHER" id="PTHR14790">
    <property type="entry name" value="RECQ-MEDIATED GENOME INSTABILITY PROTEIN 1 RMI1"/>
    <property type="match status" value="1"/>
</dbReference>
<evidence type="ECO:0000313" key="9">
    <source>
        <dbReference type="RefSeq" id="XP_039123116.1"/>
    </source>
</evidence>
<dbReference type="FunFam" id="2.40.50.770:FF:000004">
    <property type="entry name" value="RecQ-mediated instability protein (DUF1767)"/>
    <property type="match status" value="1"/>
</dbReference>
<dbReference type="GeneID" id="120259554"/>
<dbReference type="PANTHER" id="PTHR14790:SF15">
    <property type="entry name" value="RECQ-MEDIATED GENOME INSTABILITY PROTEIN 1"/>
    <property type="match status" value="1"/>
</dbReference>
<keyword evidence="8" id="KW-1185">Reference proteome</keyword>
<proteinExistence type="inferred from homology"/>
<evidence type="ECO:0000313" key="8">
    <source>
        <dbReference type="Proteomes" id="UP001515500"/>
    </source>
</evidence>
<protein>
    <recommendedName>
        <fullName evidence="2">RecQ-mediated genome instability protein 1</fullName>
    </recommendedName>
    <alternativeName>
        <fullName evidence="3">BLM-associated protein of 75 kDa homolog</fullName>
    </alternativeName>
</protein>
<dbReference type="GO" id="GO:0000166">
    <property type="term" value="F:nucleotide binding"/>
    <property type="evidence" value="ECO:0007669"/>
    <property type="project" value="InterPro"/>
</dbReference>
<dbReference type="Proteomes" id="UP001515500">
    <property type="component" value="Chromosome 4"/>
</dbReference>
<dbReference type="InterPro" id="IPR049363">
    <property type="entry name" value="RMI1_N"/>
</dbReference>
<dbReference type="Pfam" id="PF08585">
    <property type="entry name" value="RMI1_N_C"/>
    <property type="match status" value="1"/>
</dbReference>
<dbReference type="Gene3D" id="2.40.50.770">
    <property type="entry name" value="RecQ-mediated genome instability protein Rmi1, C-terminal domain"/>
    <property type="match status" value="1"/>
</dbReference>
<evidence type="ECO:0000256" key="4">
    <source>
        <dbReference type="SAM" id="MobiDB-lite"/>
    </source>
</evidence>